<dbReference type="NCBIfam" id="TIGR00778">
    <property type="entry name" value="ahpD_dom"/>
    <property type="match status" value="1"/>
</dbReference>
<dbReference type="RefSeq" id="WP_187321378.1">
    <property type="nucleotide sequence ID" value="NZ_JACSCY010000024.1"/>
</dbReference>
<dbReference type="Proteomes" id="UP000622017">
    <property type="component" value="Unassembled WGS sequence"/>
</dbReference>
<dbReference type="Pfam" id="PF02627">
    <property type="entry name" value="CMD"/>
    <property type="match status" value="1"/>
</dbReference>
<reference evidence="2 3" key="1">
    <citation type="submission" date="2020-08" db="EMBL/GenBank/DDBJ databases">
        <title>Hymenobacter sp.</title>
        <authorList>
            <person name="Kim M.K."/>
        </authorList>
    </citation>
    <scope>NUCLEOTIDE SEQUENCE [LARGE SCALE GENOMIC DNA]</scope>
    <source>
        <strain evidence="2 3">BT507</strain>
    </source>
</reference>
<organism evidence="2 3">
    <name type="scientific">Hymenobacter citatus</name>
    <dbReference type="NCBI Taxonomy" id="2763506"/>
    <lineage>
        <taxon>Bacteria</taxon>
        <taxon>Pseudomonadati</taxon>
        <taxon>Bacteroidota</taxon>
        <taxon>Cytophagia</taxon>
        <taxon>Cytophagales</taxon>
        <taxon>Hymenobacteraceae</taxon>
        <taxon>Hymenobacter</taxon>
    </lineage>
</organism>
<dbReference type="Gene3D" id="1.20.1290.10">
    <property type="entry name" value="AhpD-like"/>
    <property type="match status" value="1"/>
</dbReference>
<name>A0ABR7MQ15_9BACT</name>
<gene>
    <name evidence="2" type="ORF">H8B15_19735</name>
</gene>
<dbReference type="PANTHER" id="PTHR35446">
    <property type="entry name" value="SI:CH211-175M2.5"/>
    <property type="match status" value="1"/>
</dbReference>
<dbReference type="SUPFAM" id="SSF69118">
    <property type="entry name" value="AhpD-like"/>
    <property type="match status" value="1"/>
</dbReference>
<protein>
    <submittedName>
        <fullName evidence="2">Carboxymuconolactone decarboxylase family protein</fullName>
    </submittedName>
</protein>
<comment type="caution">
    <text evidence="2">The sequence shown here is derived from an EMBL/GenBank/DDBJ whole genome shotgun (WGS) entry which is preliminary data.</text>
</comment>
<feature type="domain" description="Carboxymuconolactone decarboxylase-like" evidence="1">
    <location>
        <begin position="47"/>
        <end position="103"/>
    </location>
</feature>
<evidence type="ECO:0000313" key="3">
    <source>
        <dbReference type="Proteomes" id="UP000622017"/>
    </source>
</evidence>
<dbReference type="InterPro" id="IPR029032">
    <property type="entry name" value="AhpD-like"/>
</dbReference>
<dbReference type="EMBL" id="JACSCY010000024">
    <property type="protein sequence ID" value="MBC6613163.1"/>
    <property type="molecule type" value="Genomic_DNA"/>
</dbReference>
<proteinExistence type="predicted"/>
<dbReference type="InterPro" id="IPR003779">
    <property type="entry name" value="CMD-like"/>
</dbReference>
<accession>A0ABR7MQ15</accession>
<evidence type="ECO:0000259" key="1">
    <source>
        <dbReference type="Pfam" id="PF02627"/>
    </source>
</evidence>
<keyword evidence="3" id="KW-1185">Reference proteome</keyword>
<sequence>MRTFQVPTREQVTPTVQGVFDHMQSAFGMVPNLYATIGYSENALTSYLAFQNAQAKGSFTAKEREAVFLAVSEVNGCSYCQAAHTAIGKMNGFSEDDTVQLRAGSHADTRLSTITRLAASITKNHGRPEAQLLEDFFALGYDEKGLVDLVALVADKTFANYLHNITRIPVDFPAAQKLEALPA</sequence>
<evidence type="ECO:0000313" key="2">
    <source>
        <dbReference type="EMBL" id="MBC6613163.1"/>
    </source>
</evidence>
<dbReference type="InterPro" id="IPR004675">
    <property type="entry name" value="AhpD_core"/>
</dbReference>
<dbReference type="PANTHER" id="PTHR35446:SF3">
    <property type="entry name" value="CMD DOMAIN-CONTAINING PROTEIN"/>
    <property type="match status" value="1"/>
</dbReference>